<dbReference type="Proteomes" id="UP001457282">
    <property type="component" value="Unassembled WGS sequence"/>
</dbReference>
<gene>
    <name evidence="1" type="ORF">M0R45_033603</name>
</gene>
<proteinExistence type="predicted"/>
<sequence length="69" mass="7605">MEVAYLVDLGKLLRFLQVAAAGVQCVNNRGRLDGSCAPQAPWQFEQLLDDDLDICLAQVISDYFDTGLT</sequence>
<evidence type="ECO:0000313" key="2">
    <source>
        <dbReference type="Proteomes" id="UP001457282"/>
    </source>
</evidence>
<protein>
    <submittedName>
        <fullName evidence="1">Uncharacterized protein</fullName>
    </submittedName>
</protein>
<organism evidence="1 2">
    <name type="scientific">Rubus argutus</name>
    <name type="common">Southern blackberry</name>
    <dbReference type="NCBI Taxonomy" id="59490"/>
    <lineage>
        <taxon>Eukaryota</taxon>
        <taxon>Viridiplantae</taxon>
        <taxon>Streptophyta</taxon>
        <taxon>Embryophyta</taxon>
        <taxon>Tracheophyta</taxon>
        <taxon>Spermatophyta</taxon>
        <taxon>Magnoliopsida</taxon>
        <taxon>eudicotyledons</taxon>
        <taxon>Gunneridae</taxon>
        <taxon>Pentapetalae</taxon>
        <taxon>rosids</taxon>
        <taxon>fabids</taxon>
        <taxon>Rosales</taxon>
        <taxon>Rosaceae</taxon>
        <taxon>Rosoideae</taxon>
        <taxon>Rosoideae incertae sedis</taxon>
        <taxon>Rubus</taxon>
    </lineage>
</organism>
<dbReference type="EMBL" id="JBEDUW010000006">
    <property type="protein sequence ID" value="KAK9925274.1"/>
    <property type="molecule type" value="Genomic_DNA"/>
</dbReference>
<comment type="caution">
    <text evidence="1">The sequence shown here is derived from an EMBL/GenBank/DDBJ whole genome shotgun (WGS) entry which is preliminary data.</text>
</comment>
<name>A0AAW1WNW3_RUBAR</name>
<evidence type="ECO:0000313" key="1">
    <source>
        <dbReference type="EMBL" id="KAK9925274.1"/>
    </source>
</evidence>
<dbReference type="AlphaFoldDB" id="A0AAW1WNW3"/>
<accession>A0AAW1WNW3</accession>
<keyword evidence="2" id="KW-1185">Reference proteome</keyword>
<reference evidence="1 2" key="1">
    <citation type="journal article" date="2023" name="G3 (Bethesda)">
        <title>A chromosome-length genome assembly and annotation of blackberry (Rubus argutus, cv. 'Hillquist').</title>
        <authorList>
            <person name="Bruna T."/>
            <person name="Aryal R."/>
            <person name="Dudchenko O."/>
            <person name="Sargent D.J."/>
            <person name="Mead D."/>
            <person name="Buti M."/>
            <person name="Cavallini A."/>
            <person name="Hytonen T."/>
            <person name="Andres J."/>
            <person name="Pham M."/>
            <person name="Weisz D."/>
            <person name="Mascagni F."/>
            <person name="Usai G."/>
            <person name="Natali L."/>
            <person name="Bassil N."/>
            <person name="Fernandez G.E."/>
            <person name="Lomsadze A."/>
            <person name="Armour M."/>
            <person name="Olukolu B."/>
            <person name="Poorten T."/>
            <person name="Britton C."/>
            <person name="Davik J."/>
            <person name="Ashrafi H."/>
            <person name="Aiden E.L."/>
            <person name="Borodovsky M."/>
            <person name="Worthington M."/>
        </authorList>
    </citation>
    <scope>NUCLEOTIDE SEQUENCE [LARGE SCALE GENOMIC DNA]</scope>
    <source>
        <strain evidence="1">PI 553951</strain>
    </source>
</reference>